<feature type="domain" description="3-keto-alpha-glucoside-1,2-lyase/3-keto-2-hydroxy-glucal hydratase" evidence="2">
    <location>
        <begin position="26"/>
        <end position="229"/>
    </location>
</feature>
<accession>A0A5C5X5F7</accession>
<dbReference type="Gene3D" id="2.60.120.560">
    <property type="entry name" value="Exo-inulinase, domain 1"/>
    <property type="match status" value="2"/>
</dbReference>
<dbReference type="InterPro" id="IPR010496">
    <property type="entry name" value="AL/BT2_dom"/>
</dbReference>
<reference evidence="3 4" key="1">
    <citation type="submission" date="2019-02" db="EMBL/GenBank/DDBJ databases">
        <title>Deep-cultivation of Planctomycetes and their phenomic and genomic characterization uncovers novel biology.</title>
        <authorList>
            <person name="Wiegand S."/>
            <person name="Jogler M."/>
            <person name="Boedeker C."/>
            <person name="Pinto D."/>
            <person name="Vollmers J."/>
            <person name="Rivas-Marin E."/>
            <person name="Kohn T."/>
            <person name="Peeters S.H."/>
            <person name="Heuer A."/>
            <person name="Rast P."/>
            <person name="Oberbeckmann S."/>
            <person name="Bunk B."/>
            <person name="Jeske O."/>
            <person name="Meyerdierks A."/>
            <person name="Storesund J.E."/>
            <person name="Kallscheuer N."/>
            <person name="Luecker S."/>
            <person name="Lage O.M."/>
            <person name="Pohl T."/>
            <person name="Merkel B.J."/>
            <person name="Hornburger P."/>
            <person name="Mueller R.-W."/>
            <person name="Bruemmer F."/>
            <person name="Labrenz M."/>
            <person name="Spormann A.M."/>
            <person name="Op Den Camp H."/>
            <person name="Overmann J."/>
            <person name="Amann R."/>
            <person name="Jetten M.S.M."/>
            <person name="Mascher T."/>
            <person name="Medema M.H."/>
            <person name="Devos D.P."/>
            <person name="Kaster A.-K."/>
            <person name="Ovreas L."/>
            <person name="Rohde M."/>
            <person name="Galperin M.Y."/>
            <person name="Jogler C."/>
        </authorList>
    </citation>
    <scope>NUCLEOTIDE SEQUENCE [LARGE SCALE GENOMIC DNA]</scope>
    <source>
        <strain evidence="3 4">KOR42</strain>
    </source>
</reference>
<keyword evidence="4" id="KW-1185">Reference proteome</keyword>
<organism evidence="3 4">
    <name type="scientific">Thalassoglobus neptunius</name>
    <dbReference type="NCBI Taxonomy" id="1938619"/>
    <lineage>
        <taxon>Bacteria</taxon>
        <taxon>Pseudomonadati</taxon>
        <taxon>Planctomycetota</taxon>
        <taxon>Planctomycetia</taxon>
        <taxon>Planctomycetales</taxon>
        <taxon>Planctomycetaceae</taxon>
        <taxon>Thalassoglobus</taxon>
    </lineage>
</organism>
<dbReference type="EMBL" id="SIHI01000001">
    <property type="protein sequence ID" value="TWT57561.1"/>
    <property type="molecule type" value="Genomic_DNA"/>
</dbReference>
<dbReference type="Pfam" id="PF06439">
    <property type="entry name" value="3keto-disac_hyd"/>
    <property type="match status" value="2"/>
</dbReference>
<evidence type="ECO:0000313" key="4">
    <source>
        <dbReference type="Proteomes" id="UP000317243"/>
    </source>
</evidence>
<dbReference type="RefSeq" id="WP_231740631.1">
    <property type="nucleotide sequence ID" value="NZ_SIHI01000001.1"/>
</dbReference>
<dbReference type="GO" id="GO:0016787">
    <property type="term" value="F:hydrolase activity"/>
    <property type="evidence" value="ECO:0007669"/>
    <property type="project" value="InterPro"/>
</dbReference>
<dbReference type="AlphaFoldDB" id="A0A5C5X5F7"/>
<proteinExistence type="predicted"/>
<feature type="domain" description="3-keto-alpha-glucoside-1,2-lyase/3-keto-2-hydroxy-glucal hydratase" evidence="2">
    <location>
        <begin position="247"/>
        <end position="431"/>
    </location>
</feature>
<feature type="signal peptide" evidence="1">
    <location>
        <begin position="1"/>
        <end position="22"/>
    </location>
</feature>
<evidence type="ECO:0000313" key="3">
    <source>
        <dbReference type="EMBL" id="TWT57561.1"/>
    </source>
</evidence>
<protein>
    <recommendedName>
        <fullName evidence="2">3-keto-alpha-glucoside-1,2-lyase/3-keto-2-hydroxy-glucal hydratase domain-containing protein</fullName>
    </recommendedName>
</protein>
<name>A0A5C5X5F7_9PLAN</name>
<feature type="chain" id="PRO_5022983029" description="3-keto-alpha-glucoside-1,2-lyase/3-keto-2-hydroxy-glucal hydratase domain-containing protein" evidence="1">
    <location>
        <begin position="23"/>
        <end position="434"/>
    </location>
</feature>
<evidence type="ECO:0000259" key="2">
    <source>
        <dbReference type="Pfam" id="PF06439"/>
    </source>
</evidence>
<gene>
    <name evidence="3" type="ORF">KOR42_09220</name>
</gene>
<evidence type="ECO:0000256" key="1">
    <source>
        <dbReference type="SAM" id="SignalP"/>
    </source>
</evidence>
<comment type="caution">
    <text evidence="3">The sequence shown here is derived from an EMBL/GenBank/DDBJ whole genome shotgun (WGS) entry which is preliminary data.</text>
</comment>
<dbReference type="Proteomes" id="UP000317243">
    <property type="component" value="Unassembled WGS sequence"/>
</dbReference>
<sequence length="434" mass="48277" precursor="true">MRNIAILALTSAVLSATSFSLAAEDGYRPLFNGKDFTGWHGMPHFNPDQLEAMPEAEREAKLDEWNQSVSEHWRVVDGAIINDGHGAYLTTDDSFRDFELLIDYKTVPGADSGIYLKNSPQVQIWDSTDENKFKLGANLGSGGLWNNSAGTPGKDPSKLMDKPFGEWNTFKIRQIGARTSIWLNGEQVVKNALMENYWDKDRLIPLRPTGQIQLQTHGGEIQWRNIAIKEFTPEEATAILVEEREEGFEPIFNGKDLTGWAGATDNYEVFEGAIRCQPKTGGNLFTEKEYKNFKVALQIKIPEGGNNGLAIRYPGSGNPAYDGMTELQVLDSEHPKYAKLDPRQYHGSAYGMAAAARGYLREPGEWNYQEVTVDGSRIIVELNGNKILDTDLSEITEYMADSAHPGKDLESGHLGFAGHGDAVEFRDILIKELP</sequence>
<keyword evidence="1" id="KW-0732">Signal</keyword>